<dbReference type="Proteomes" id="UP000276770">
    <property type="component" value="Unassembled WGS sequence"/>
</dbReference>
<gene>
    <name evidence="2" type="ORF">D9X91_16100</name>
</gene>
<organism evidence="2 3">
    <name type="scientific">Falsibacillus albus</name>
    <dbReference type="NCBI Taxonomy" id="2478915"/>
    <lineage>
        <taxon>Bacteria</taxon>
        <taxon>Bacillati</taxon>
        <taxon>Bacillota</taxon>
        <taxon>Bacilli</taxon>
        <taxon>Bacillales</taxon>
        <taxon>Bacillaceae</taxon>
        <taxon>Falsibacillus</taxon>
    </lineage>
</organism>
<comment type="caution">
    <text evidence="2">The sequence shown here is derived from an EMBL/GenBank/DDBJ whole genome shotgun (WGS) entry which is preliminary data.</text>
</comment>
<proteinExistence type="predicted"/>
<keyword evidence="1" id="KW-0472">Membrane</keyword>
<dbReference type="RefSeq" id="WP_121681744.1">
    <property type="nucleotide sequence ID" value="NZ_RCVZ01000012.1"/>
</dbReference>
<reference evidence="2 3" key="1">
    <citation type="submission" date="2018-10" db="EMBL/GenBank/DDBJ databases">
        <title>Falsibacillus sp. genome draft.</title>
        <authorList>
            <person name="Shi S."/>
        </authorList>
    </citation>
    <scope>NUCLEOTIDE SEQUENCE [LARGE SCALE GENOMIC DNA]</scope>
    <source>
        <strain evidence="2 3">GY 10110</strain>
    </source>
</reference>
<name>A0A3L7JZQ3_9BACI</name>
<feature type="transmembrane region" description="Helical" evidence="1">
    <location>
        <begin position="42"/>
        <end position="62"/>
    </location>
</feature>
<protein>
    <submittedName>
        <fullName evidence="2">Uncharacterized protein</fullName>
    </submittedName>
</protein>
<sequence length="68" mass="8058">MRKADEMEKAHNDKSAKNAFLFYTAALLIWSMYDLFTKGKTGWEFTVLLIGNAIFFWTRVAYDRKTRE</sequence>
<feature type="transmembrane region" description="Helical" evidence="1">
    <location>
        <begin position="20"/>
        <end position="36"/>
    </location>
</feature>
<evidence type="ECO:0000313" key="2">
    <source>
        <dbReference type="EMBL" id="RLQ93862.1"/>
    </source>
</evidence>
<keyword evidence="3" id="KW-1185">Reference proteome</keyword>
<keyword evidence="1" id="KW-0812">Transmembrane</keyword>
<dbReference type="EMBL" id="RCVZ01000012">
    <property type="protein sequence ID" value="RLQ93862.1"/>
    <property type="molecule type" value="Genomic_DNA"/>
</dbReference>
<evidence type="ECO:0000256" key="1">
    <source>
        <dbReference type="SAM" id="Phobius"/>
    </source>
</evidence>
<dbReference type="AlphaFoldDB" id="A0A3L7JZQ3"/>
<dbReference type="OrthoDB" id="2629185at2"/>
<evidence type="ECO:0000313" key="3">
    <source>
        <dbReference type="Proteomes" id="UP000276770"/>
    </source>
</evidence>
<accession>A0A3L7JZQ3</accession>
<keyword evidence="1" id="KW-1133">Transmembrane helix</keyword>